<name>A0ABT6MJQ8_9NOCA</name>
<accession>A0ABT6MJQ8</accession>
<keyword evidence="1" id="KW-0472">Membrane</keyword>
<evidence type="ECO:0008006" key="4">
    <source>
        <dbReference type="Google" id="ProtNLM"/>
    </source>
</evidence>
<dbReference type="Pfam" id="PF11271">
    <property type="entry name" value="PorA"/>
    <property type="match status" value="1"/>
</dbReference>
<keyword evidence="1" id="KW-0812">Transmembrane</keyword>
<protein>
    <recommendedName>
        <fullName evidence="4">DUF3068 domain-containing protein</fullName>
    </recommendedName>
</protein>
<gene>
    <name evidence="2" type="ORF">M2280_005813</name>
</gene>
<proteinExistence type="predicted"/>
<organism evidence="2 3">
    <name type="scientific">Prescottella agglutinans</name>
    <dbReference type="NCBI Taxonomy" id="1644129"/>
    <lineage>
        <taxon>Bacteria</taxon>
        <taxon>Bacillati</taxon>
        <taxon>Actinomycetota</taxon>
        <taxon>Actinomycetes</taxon>
        <taxon>Mycobacteriales</taxon>
        <taxon>Nocardiaceae</taxon>
        <taxon>Prescottella</taxon>
    </lineage>
</organism>
<dbReference type="EMBL" id="JARXVC010000023">
    <property type="protein sequence ID" value="MDH6284553.1"/>
    <property type="molecule type" value="Genomic_DNA"/>
</dbReference>
<comment type="caution">
    <text evidence="2">The sequence shown here is derived from an EMBL/GenBank/DDBJ whole genome shotgun (WGS) entry which is preliminary data.</text>
</comment>
<keyword evidence="3" id="KW-1185">Reference proteome</keyword>
<feature type="transmembrane region" description="Helical" evidence="1">
    <location>
        <begin position="275"/>
        <end position="297"/>
    </location>
</feature>
<reference evidence="2 3" key="1">
    <citation type="submission" date="2023-04" db="EMBL/GenBank/DDBJ databases">
        <title>Forest soil microbial communities from Buena Vista Peninsula, Colon Province, Panama.</title>
        <authorList>
            <person name="Bouskill N."/>
        </authorList>
    </citation>
    <scope>NUCLEOTIDE SEQUENCE [LARGE SCALE GENOMIC DNA]</scope>
    <source>
        <strain evidence="2 3">CFH S0262</strain>
    </source>
</reference>
<dbReference type="InterPro" id="IPR021424">
    <property type="entry name" value="PorA"/>
</dbReference>
<evidence type="ECO:0000313" key="3">
    <source>
        <dbReference type="Proteomes" id="UP001160334"/>
    </source>
</evidence>
<dbReference type="Proteomes" id="UP001160334">
    <property type="component" value="Unassembled WGS sequence"/>
</dbReference>
<evidence type="ECO:0000313" key="2">
    <source>
        <dbReference type="EMBL" id="MDH6284553.1"/>
    </source>
</evidence>
<keyword evidence="1" id="KW-1133">Transmembrane helix</keyword>
<sequence>MTASTLIPTYAADSLVKIPLSIEAETVSTGTAELLDAAALVRGKLIVEQNVPITVNQRVTVQEPADVDVATLQSAIQMTRDDRKGSAAIVNASIDRSTVNRRTGLAVDDPIGSIQSSFGKPADPVAHEGLQFKFPFDTQKESYPYFDTALRASHDIDYAGEDELEGLPVYKFHQEIAPSEISGQVSMPASSWGREGSEQVTMKRFYGITRDLWVEPVSGAVVQVHQHYRQYLGTAVDDPQPITIIDVAPKLDAQTQSEQIAFASESKRTVQWATVYGPAIGAIVGIALLGGGICLGVTSARRRTPVASQPDPSAETEFVPAI</sequence>
<evidence type="ECO:0000256" key="1">
    <source>
        <dbReference type="SAM" id="Phobius"/>
    </source>
</evidence>